<evidence type="ECO:0000313" key="3">
    <source>
        <dbReference type="Proteomes" id="UP000001558"/>
    </source>
</evidence>
<proteinExistence type="predicted"/>
<protein>
    <submittedName>
        <fullName evidence="2">Uncharacterized protein</fullName>
    </submittedName>
</protein>
<dbReference type="HOGENOM" id="CLU_1401610_0_0_6"/>
<feature type="transmembrane region" description="Helical" evidence="1">
    <location>
        <begin position="42"/>
        <end position="59"/>
    </location>
</feature>
<evidence type="ECO:0000256" key="1">
    <source>
        <dbReference type="SAM" id="Phobius"/>
    </source>
</evidence>
<evidence type="ECO:0000313" key="2">
    <source>
        <dbReference type="EMBL" id="ABO23335.1"/>
    </source>
</evidence>
<keyword evidence="1" id="KW-0812">Transmembrane</keyword>
<keyword evidence="3" id="KW-1185">Reference proteome</keyword>
<gene>
    <name evidence="2" type="ordered locus">Shew_1468</name>
</gene>
<dbReference type="KEGG" id="slo:Shew_1468"/>
<reference evidence="2 3" key="1">
    <citation type="submission" date="2007-03" db="EMBL/GenBank/DDBJ databases">
        <title>Complete sequence of Shewanella loihica PV-4.</title>
        <authorList>
            <consortium name="US DOE Joint Genome Institute"/>
            <person name="Copeland A."/>
            <person name="Lucas S."/>
            <person name="Lapidus A."/>
            <person name="Barry K."/>
            <person name="Detter J.C."/>
            <person name="Glavina del Rio T."/>
            <person name="Hammon N."/>
            <person name="Israni S."/>
            <person name="Dalin E."/>
            <person name="Tice H."/>
            <person name="Pitluck S."/>
            <person name="Chain P."/>
            <person name="Malfatti S."/>
            <person name="Shin M."/>
            <person name="Vergez L."/>
            <person name="Schmutz J."/>
            <person name="Larimer F."/>
            <person name="Land M."/>
            <person name="Hauser L."/>
            <person name="Kyrpides N."/>
            <person name="Mikhailova N."/>
            <person name="Romine M.F."/>
            <person name="Serres G."/>
            <person name="Fredrickson J."/>
            <person name="Tiedje J."/>
            <person name="Richardson P."/>
        </authorList>
    </citation>
    <scope>NUCLEOTIDE SEQUENCE [LARGE SCALE GENOMIC DNA]</scope>
    <source>
        <strain evidence="3">ATCC BAA-1088 / PV-4</strain>
    </source>
</reference>
<dbReference type="RefSeq" id="WP_011865267.1">
    <property type="nucleotide sequence ID" value="NC_009092.1"/>
</dbReference>
<dbReference type="EMBL" id="CP000606">
    <property type="protein sequence ID" value="ABO23335.1"/>
    <property type="molecule type" value="Genomic_DNA"/>
</dbReference>
<feature type="transmembrane region" description="Helical" evidence="1">
    <location>
        <begin position="12"/>
        <end position="30"/>
    </location>
</feature>
<dbReference type="AlphaFoldDB" id="A3QCY7"/>
<keyword evidence="1" id="KW-1133">Transmembrane helix</keyword>
<sequence length="194" mass="22411">MSKSKKRYLNLWREILAIIVVLASMYYGYWLLSVSLITSSDFLTWNIITWLLAIAFIALPRISEISIGGNVIKLIQATKQAQSTLKGLFRAQLVMLRQTPSGFRSSLVTVDPRVEPFFDLCEEIAKLELADELSADMVQTAQELIQTHVTNFMDMLFMHEPPKDEFYSDDELIQHRVMPDAKDVYVRLRDFICR</sequence>
<dbReference type="Proteomes" id="UP000001558">
    <property type="component" value="Chromosome"/>
</dbReference>
<organism evidence="2 3">
    <name type="scientific">Shewanella loihica (strain ATCC BAA-1088 / PV-4)</name>
    <dbReference type="NCBI Taxonomy" id="323850"/>
    <lineage>
        <taxon>Bacteria</taxon>
        <taxon>Pseudomonadati</taxon>
        <taxon>Pseudomonadota</taxon>
        <taxon>Gammaproteobacteria</taxon>
        <taxon>Alteromonadales</taxon>
        <taxon>Shewanellaceae</taxon>
        <taxon>Shewanella</taxon>
    </lineage>
</organism>
<keyword evidence="1" id="KW-0472">Membrane</keyword>
<accession>A3QCY7</accession>
<name>A3QCY7_SHELP</name>